<evidence type="ECO:0000313" key="8">
    <source>
        <dbReference type="Proteomes" id="UP000216913"/>
    </source>
</evidence>
<dbReference type="PANTHER" id="PTHR43065">
    <property type="entry name" value="SENSOR HISTIDINE KINASE"/>
    <property type="match status" value="1"/>
</dbReference>
<dbReference type="InterPro" id="IPR001789">
    <property type="entry name" value="Sig_transdc_resp-reg_receiver"/>
</dbReference>
<dbReference type="Gene3D" id="3.30.450.20">
    <property type="entry name" value="PAS domain"/>
    <property type="match status" value="1"/>
</dbReference>
<dbReference type="InterPro" id="IPR003661">
    <property type="entry name" value="HisK_dim/P_dom"/>
</dbReference>
<evidence type="ECO:0000259" key="6">
    <source>
        <dbReference type="PROSITE" id="PS50110"/>
    </source>
</evidence>
<dbReference type="SUPFAM" id="SSF55785">
    <property type="entry name" value="PYP-like sensor domain (PAS domain)"/>
    <property type="match status" value="1"/>
</dbReference>
<name>A0A261T8A2_9BORD</name>
<dbReference type="SMART" id="SM00387">
    <property type="entry name" value="HATPase_c"/>
    <property type="match status" value="1"/>
</dbReference>
<reference evidence="7 8" key="1">
    <citation type="submission" date="2017-05" db="EMBL/GenBank/DDBJ databases">
        <title>Complete and WGS of Bordetella genogroups.</title>
        <authorList>
            <person name="Spilker T."/>
            <person name="LiPuma J."/>
        </authorList>
    </citation>
    <scope>NUCLEOTIDE SEQUENCE [LARGE SCALE GENOMIC DNA]</scope>
    <source>
        <strain evidence="7 8">AU10456</strain>
    </source>
</reference>
<evidence type="ECO:0000256" key="3">
    <source>
        <dbReference type="ARBA" id="ARBA00022553"/>
    </source>
</evidence>
<dbReference type="Proteomes" id="UP000216913">
    <property type="component" value="Unassembled WGS sequence"/>
</dbReference>
<protein>
    <recommendedName>
        <fullName evidence="2">histidine kinase</fullName>
        <ecNumber evidence="2">2.7.13.3</ecNumber>
    </recommendedName>
</protein>
<dbReference type="SUPFAM" id="SSF55874">
    <property type="entry name" value="ATPase domain of HSP90 chaperone/DNA topoisomerase II/histidine kinase"/>
    <property type="match status" value="1"/>
</dbReference>
<dbReference type="Pfam" id="PF02518">
    <property type="entry name" value="HATPase_c"/>
    <property type="match status" value="1"/>
</dbReference>
<proteinExistence type="predicted"/>
<dbReference type="InterPro" id="IPR035965">
    <property type="entry name" value="PAS-like_dom_sf"/>
</dbReference>
<evidence type="ECO:0000256" key="2">
    <source>
        <dbReference type="ARBA" id="ARBA00012438"/>
    </source>
</evidence>
<dbReference type="EC" id="2.7.13.3" evidence="2"/>
<keyword evidence="7" id="KW-0418">Kinase</keyword>
<feature type="domain" description="Histidine kinase" evidence="5">
    <location>
        <begin position="170"/>
        <end position="394"/>
    </location>
</feature>
<dbReference type="InterPro" id="IPR005467">
    <property type="entry name" value="His_kinase_dom"/>
</dbReference>
<feature type="domain" description="Response regulatory" evidence="6">
    <location>
        <begin position="418"/>
        <end position="533"/>
    </location>
</feature>
<dbReference type="SMART" id="SM00388">
    <property type="entry name" value="HisKA"/>
    <property type="match status" value="1"/>
</dbReference>
<dbReference type="SMART" id="SM00448">
    <property type="entry name" value="REC"/>
    <property type="match status" value="1"/>
</dbReference>
<dbReference type="PROSITE" id="PS50109">
    <property type="entry name" value="HIS_KIN"/>
    <property type="match status" value="1"/>
</dbReference>
<dbReference type="InterPro" id="IPR036890">
    <property type="entry name" value="HATPase_C_sf"/>
</dbReference>
<accession>A0A261T8A2</accession>
<dbReference type="Pfam" id="PF08448">
    <property type="entry name" value="PAS_4"/>
    <property type="match status" value="1"/>
</dbReference>
<dbReference type="EMBL" id="NEVP01000012">
    <property type="protein sequence ID" value="OZI45844.1"/>
    <property type="molecule type" value="Genomic_DNA"/>
</dbReference>
<evidence type="ECO:0000313" key="7">
    <source>
        <dbReference type="EMBL" id="OZI45844.1"/>
    </source>
</evidence>
<dbReference type="AlphaFoldDB" id="A0A261T8A2"/>
<dbReference type="InterPro" id="IPR004358">
    <property type="entry name" value="Sig_transdc_His_kin-like_C"/>
</dbReference>
<comment type="caution">
    <text evidence="7">The sequence shown here is derived from an EMBL/GenBank/DDBJ whole genome shotgun (WGS) entry which is preliminary data.</text>
</comment>
<keyword evidence="3 4" id="KW-0597">Phosphoprotein</keyword>
<feature type="modified residue" description="4-aspartylphosphate" evidence="4">
    <location>
        <position position="468"/>
    </location>
</feature>
<dbReference type="GO" id="GO:0000155">
    <property type="term" value="F:phosphorelay sensor kinase activity"/>
    <property type="evidence" value="ECO:0007669"/>
    <property type="project" value="InterPro"/>
</dbReference>
<dbReference type="Gene3D" id="3.40.50.2300">
    <property type="match status" value="1"/>
</dbReference>
<dbReference type="RefSeq" id="WP_094803754.1">
    <property type="nucleotide sequence ID" value="NZ_NEVP01000012.1"/>
</dbReference>
<dbReference type="SUPFAM" id="SSF47384">
    <property type="entry name" value="Homodimeric domain of signal transducing histidine kinase"/>
    <property type="match status" value="1"/>
</dbReference>
<dbReference type="PANTHER" id="PTHR43065:SF42">
    <property type="entry name" value="TWO-COMPONENT SENSOR PPRA"/>
    <property type="match status" value="1"/>
</dbReference>
<dbReference type="InterPro" id="IPR011006">
    <property type="entry name" value="CheY-like_superfamily"/>
</dbReference>
<dbReference type="Gene3D" id="1.10.287.130">
    <property type="match status" value="1"/>
</dbReference>
<dbReference type="OrthoDB" id="9146564at2"/>
<dbReference type="SUPFAM" id="SSF52172">
    <property type="entry name" value="CheY-like"/>
    <property type="match status" value="1"/>
</dbReference>
<organism evidence="7 8">
    <name type="scientific">Bordetella genomosp. 5</name>
    <dbReference type="NCBI Taxonomy" id="1395608"/>
    <lineage>
        <taxon>Bacteria</taxon>
        <taxon>Pseudomonadati</taxon>
        <taxon>Pseudomonadota</taxon>
        <taxon>Betaproteobacteria</taxon>
        <taxon>Burkholderiales</taxon>
        <taxon>Alcaligenaceae</taxon>
        <taxon>Bordetella</taxon>
    </lineage>
</organism>
<evidence type="ECO:0000259" key="5">
    <source>
        <dbReference type="PROSITE" id="PS50109"/>
    </source>
</evidence>
<dbReference type="Pfam" id="PF00072">
    <property type="entry name" value="Response_reg"/>
    <property type="match status" value="1"/>
</dbReference>
<dbReference type="Gene3D" id="3.30.565.10">
    <property type="entry name" value="Histidine kinase-like ATPase, C-terminal domain"/>
    <property type="match status" value="1"/>
</dbReference>
<dbReference type="InterPro" id="IPR003594">
    <property type="entry name" value="HATPase_dom"/>
</dbReference>
<evidence type="ECO:0000256" key="4">
    <source>
        <dbReference type="PROSITE-ProRule" id="PRU00169"/>
    </source>
</evidence>
<evidence type="ECO:0000256" key="1">
    <source>
        <dbReference type="ARBA" id="ARBA00000085"/>
    </source>
</evidence>
<comment type="catalytic activity">
    <reaction evidence="1">
        <text>ATP + protein L-histidine = ADP + protein N-phospho-L-histidine.</text>
        <dbReference type="EC" id="2.7.13.3"/>
    </reaction>
</comment>
<gene>
    <name evidence="7" type="ORF">CAL25_21740</name>
</gene>
<dbReference type="InterPro" id="IPR013656">
    <property type="entry name" value="PAS_4"/>
</dbReference>
<dbReference type="InterPro" id="IPR036097">
    <property type="entry name" value="HisK_dim/P_sf"/>
</dbReference>
<dbReference type="Pfam" id="PF00512">
    <property type="entry name" value="HisKA"/>
    <property type="match status" value="1"/>
</dbReference>
<keyword evidence="7" id="KW-0808">Transferase</keyword>
<keyword evidence="8" id="KW-1185">Reference proteome</keyword>
<dbReference type="PROSITE" id="PS50110">
    <property type="entry name" value="RESPONSE_REGULATORY"/>
    <property type="match status" value="1"/>
</dbReference>
<sequence>MRDHDWAATPLGPIDNWPNSLRIAAQMVSASAFPCCLTWGSQLITIYNEAFRPILGQKPEAMGRPFSEVWQEAWHIIGPIADRALAGEPTFIEDFPLRIERNGMEEDAAFTFCYSPVRDEHGRVVGMLDTVIETTKRVAAEREQARSLREAEDILLQSQKMDAVGQLAGGLAHDFNNLLSSVAGSLDLIGMRLARDNTANVERYIEIAQSGIKRASTLTHRLLAFSRPQTLAPRPTDPNHLIAGMAELITRSIGPSIALQLQLAPAPWTTLVDPHQLENALLNLCLNSRDAMPDGGDLRVRTRNVHLDGTPAAVIGALPGDYLEFGVTDSGCGMAPETVARIFEPFFTTKAPGRGTGLGMSILHRFMRESLGYIRVHSQPGAGTEVVLYLPRFVLPDEIASPAPVEARLGPVAGHGETILLVDGEAAVRSLVAEVLRDLGLRVIEAVDGPDALVQLSSTTPIELLVTDLGLPGRMSGRDVAAAASRLRPGLPVLYISGYGEEALSDIEREQGVELVSKPFDFDDLVARICRLACGLPG</sequence>
<dbReference type="PRINTS" id="PR00344">
    <property type="entry name" value="BCTRLSENSOR"/>
</dbReference>